<comment type="caution">
    <text evidence="3">The sequence shown here is derived from an EMBL/GenBank/DDBJ whole genome shotgun (WGS) entry which is preliminary data.</text>
</comment>
<dbReference type="PANTHER" id="PTHR43586">
    <property type="entry name" value="CYSTEINE DESULFURASE"/>
    <property type="match status" value="1"/>
</dbReference>
<dbReference type="Gene3D" id="3.90.1150.10">
    <property type="entry name" value="Aspartate Aminotransferase, domain 1"/>
    <property type="match status" value="1"/>
</dbReference>
<evidence type="ECO:0000256" key="1">
    <source>
        <dbReference type="ARBA" id="ARBA00022898"/>
    </source>
</evidence>
<dbReference type="EMBL" id="JAGHKO010000004">
    <property type="protein sequence ID" value="MBO9202515.1"/>
    <property type="molecule type" value="Genomic_DNA"/>
</dbReference>
<dbReference type="SUPFAM" id="SSF53383">
    <property type="entry name" value="PLP-dependent transferases"/>
    <property type="match status" value="1"/>
</dbReference>
<dbReference type="PANTHER" id="PTHR43586:SF15">
    <property type="entry name" value="BLR3095 PROTEIN"/>
    <property type="match status" value="1"/>
</dbReference>
<evidence type="ECO:0000313" key="4">
    <source>
        <dbReference type="Proteomes" id="UP000677244"/>
    </source>
</evidence>
<proteinExistence type="predicted"/>
<gene>
    <name evidence="3" type="ORF">J7I42_19665</name>
</gene>
<dbReference type="InterPro" id="IPR000192">
    <property type="entry name" value="Aminotrans_V_dom"/>
</dbReference>
<evidence type="ECO:0000259" key="2">
    <source>
        <dbReference type="Pfam" id="PF00266"/>
    </source>
</evidence>
<name>A0ABS3YX59_9BACT</name>
<keyword evidence="1" id="KW-0663">Pyridoxal phosphate</keyword>
<dbReference type="InterPro" id="IPR015424">
    <property type="entry name" value="PyrdxlP-dep_Trfase"/>
</dbReference>
<dbReference type="GO" id="GO:0008483">
    <property type="term" value="F:transaminase activity"/>
    <property type="evidence" value="ECO:0007669"/>
    <property type="project" value="UniProtKB-KW"/>
</dbReference>
<feature type="domain" description="Aminotransferase class V" evidence="2">
    <location>
        <begin position="29"/>
        <end position="344"/>
    </location>
</feature>
<accession>A0ABS3YX59</accession>
<dbReference type="Pfam" id="PF00266">
    <property type="entry name" value="Aminotran_5"/>
    <property type="match status" value="1"/>
</dbReference>
<sequence length="350" mass="39411">MLKTVKEAGLQALETRATPWKISSEDWFTNAEKLRTLASKVFQTNNNNIALIPSASYGLAVAAKNFKLKAGKEIIVLAQQYPSNYYVWENLASQQHLKIVIVQKERGKTLTESVLGKINSSTGIIALPNCHWINGTYIDLQKISDASRSSGSYLVLDLSQSLGALQIDMDKIQPDFAVSVGYKWLMGPYGLGYMYVSKKWQDIGEPLEYSWLTKKGSENFADLTTYVTGYRDGARKFDMGEFPQFNLLPMSIAALQQIDNWDIGFIQTELKKLTDKIIYFKKDLGVFDETELGVGHISSIPLNDLNLNKLKDRLQTNKVVISFRGTSIRVSPHLYNDIEDIDKLLSCLQD</sequence>
<dbReference type="InterPro" id="IPR015422">
    <property type="entry name" value="PyrdxlP-dep_Trfase_small"/>
</dbReference>
<reference evidence="3 4" key="1">
    <citation type="submission" date="2021-03" db="EMBL/GenBank/DDBJ databases">
        <title>Assistant Professor.</title>
        <authorList>
            <person name="Huq M.A."/>
        </authorList>
    </citation>
    <scope>NUCLEOTIDE SEQUENCE [LARGE SCALE GENOMIC DNA]</scope>
    <source>
        <strain evidence="3 4">MAH-29</strain>
    </source>
</reference>
<keyword evidence="4" id="KW-1185">Reference proteome</keyword>
<dbReference type="Proteomes" id="UP000677244">
    <property type="component" value="Unassembled WGS sequence"/>
</dbReference>
<organism evidence="3 4">
    <name type="scientific">Niastella soli</name>
    <dbReference type="NCBI Taxonomy" id="2821487"/>
    <lineage>
        <taxon>Bacteria</taxon>
        <taxon>Pseudomonadati</taxon>
        <taxon>Bacteroidota</taxon>
        <taxon>Chitinophagia</taxon>
        <taxon>Chitinophagales</taxon>
        <taxon>Chitinophagaceae</taxon>
        <taxon>Niastella</taxon>
    </lineage>
</organism>
<evidence type="ECO:0000313" key="3">
    <source>
        <dbReference type="EMBL" id="MBO9202515.1"/>
    </source>
</evidence>
<dbReference type="InterPro" id="IPR015421">
    <property type="entry name" value="PyrdxlP-dep_Trfase_major"/>
</dbReference>
<keyword evidence="3" id="KW-0032">Aminotransferase</keyword>
<dbReference type="Gene3D" id="3.40.640.10">
    <property type="entry name" value="Type I PLP-dependent aspartate aminotransferase-like (Major domain)"/>
    <property type="match status" value="1"/>
</dbReference>
<keyword evidence="3" id="KW-0808">Transferase</keyword>
<protein>
    <submittedName>
        <fullName evidence="3">Aminotransferase class V-fold PLP-dependent enzyme</fullName>
    </submittedName>
</protein>